<reference evidence="2 3" key="1">
    <citation type="submission" date="2015-11" db="EMBL/GenBank/DDBJ databases">
        <authorList>
            <person name="Zhang Y."/>
            <person name="Guo Z."/>
        </authorList>
    </citation>
    <scope>NUCLEOTIDE SEQUENCE [LARGE SCALE GENOMIC DNA]</scope>
    <source>
        <strain evidence="2 3">YFY001</strain>
    </source>
</reference>
<dbReference type="KEGG" id="jte:ASJ30_13960"/>
<sequence length="227" mass="25042">MEGAELKKWMRASVVATVALVGVVVPSSASAATACTGLNGCKIVSRADVDGDGRADQVGVRIKSSGSKATNTVRVLTAKGRLMSSQVTVDPWSKSWHGAARIDGRSGYELVIPTNGQTEYRTYRVLTYRDGRLVTLKTPQSAWSWDIVAEYSGYTGWSRSTRDGKVLVTRKTAYRVHETSRFDRRTTTYQWKNGAWSRPVASTRNARASQKAAESVFGWNIPYLKRL</sequence>
<accession>A0A1L3MJH4</accession>
<evidence type="ECO:0000256" key="1">
    <source>
        <dbReference type="SAM" id="SignalP"/>
    </source>
</evidence>
<evidence type="ECO:0000313" key="2">
    <source>
        <dbReference type="EMBL" id="APH02498.1"/>
    </source>
</evidence>
<feature type="chain" id="PRO_5012453628" evidence="1">
    <location>
        <begin position="32"/>
        <end position="227"/>
    </location>
</feature>
<name>A0A1L3MJH4_9MICO</name>
<feature type="signal peptide" evidence="1">
    <location>
        <begin position="1"/>
        <end position="31"/>
    </location>
</feature>
<proteinExistence type="predicted"/>
<dbReference type="AlphaFoldDB" id="A0A1L3MJH4"/>
<protein>
    <submittedName>
        <fullName evidence="2">Uncharacterized protein</fullName>
    </submittedName>
</protein>
<keyword evidence="3" id="KW-1185">Reference proteome</keyword>
<keyword evidence="1" id="KW-0732">Signal</keyword>
<organism evidence="2 3">
    <name type="scientific">Janibacter indicus</name>
    <dbReference type="NCBI Taxonomy" id="857417"/>
    <lineage>
        <taxon>Bacteria</taxon>
        <taxon>Bacillati</taxon>
        <taxon>Actinomycetota</taxon>
        <taxon>Actinomycetes</taxon>
        <taxon>Micrococcales</taxon>
        <taxon>Intrasporangiaceae</taxon>
        <taxon>Janibacter</taxon>
    </lineage>
</organism>
<dbReference type="EMBL" id="CP013290">
    <property type="protein sequence ID" value="APH02498.1"/>
    <property type="molecule type" value="Genomic_DNA"/>
</dbReference>
<gene>
    <name evidence="2" type="ORF">ASJ30_13960</name>
</gene>
<evidence type="ECO:0000313" key="3">
    <source>
        <dbReference type="Proteomes" id="UP000182938"/>
    </source>
</evidence>
<dbReference type="Proteomes" id="UP000182938">
    <property type="component" value="Chromosome"/>
</dbReference>
<dbReference type="PROSITE" id="PS51257">
    <property type="entry name" value="PROKAR_LIPOPROTEIN"/>
    <property type="match status" value="1"/>
</dbReference>